<dbReference type="InterPro" id="IPR029063">
    <property type="entry name" value="SAM-dependent_MTases_sf"/>
</dbReference>
<dbReference type="SUPFAM" id="SSF53335">
    <property type="entry name" value="S-adenosyl-L-methionine-dependent methyltransferases"/>
    <property type="match status" value="1"/>
</dbReference>
<evidence type="ECO:0000313" key="2">
    <source>
        <dbReference type="EMBL" id="GLS43112.1"/>
    </source>
</evidence>
<evidence type="ECO:0000313" key="5">
    <source>
        <dbReference type="Proteomes" id="UP001156881"/>
    </source>
</evidence>
<evidence type="ECO:0000313" key="3">
    <source>
        <dbReference type="EMBL" id="MBB3901542.1"/>
    </source>
</evidence>
<dbReference type="GO" id="GO:0005886">
    <property type="term" value="C:plasma membrane"/>
    <property type="evidence" value="ECO:0007669"/>
    <property type="project" value="TreeGrafter"/>
</dbReference>
<proteinExistence type="predicted"/>
<reference evidence="2" key="1">
    <citation type="journal article" date="2014" name="Int. J. Syst. Evol. Microbiol.">
        <title>Complete genome of a new Firmicutes species belonging to the dominant human colonic microbiota ('Ruminococcus bicirculans') reveals two chromosomes and a selective capacity to utilize plant glucans.</title>
        <authorList>
            <consortium name="NISC Comparative Sequencing Program"/>
            <person name="Wegmann U."/>
            <person name="Louis P."/>
            <person name="Goesmann A."/>
            <person name="Henrissat B."/>
            <person name="Duncan S.H."/>
            <person name="Flint H.J."/>
        </authorList>
    </citation>
    <scope>NUCLEOTIDE SEQUENCE</scope>
    <source>
        <strain evidence="2">NBRC 107710</strain>
    </source>
</reference>
<keyword evidence="3" id="KW-0808">Transferase</keyword>
<dbReference type="GO" id="GO:0006888">
    <property type="term" value="P:endoplasmic reticulum to Golgi vesicle-mediated transport"/>
    <property type="evidence" value="ECO:0007669"/>
    <property type="project" value="TreeGrafter"/>
</dbReference>
<keyword evidence="3" id="KW-0489">Methyltransferase</keyword>
<dbReference type="EMBL" id="JACIDN010000002">
    <property type="protein sequence ID" value="MBB3901542.1"/>
    <property type="molecule type" value="Genomic_DNA"/>
</dbReference>
<dbReference type="Gene3D" id="3.40.50.150">
    <property type="entry name" value="Vaccinia Virus protein VP39"/>
    <property type="match status" value="1"/>
</dbReference>
<dbReference type="GO" id="GO:0032259">
    <property type="term" value="P:methylation"/>
    <property type="evidence" value="ECO:0007669"/>
    <property type="project" value="UniProtKB-KW"/>
</dbReference>
<comment type="caution">
    <text evidence="3">The sequence shown here is derived from an EMBL/GenBank/DDBJ whole genome shotgun (WGS) entry which is preliminary data.</text>
</comment>
<keyword evidence="5" id="KW-1185">Reference proteome</keyword>
<dbReference type="RefSeq" id="WP_284211008.1">
    <property type="nucleotide sequence ID" value="NZ_BSPG01000003.1"/>
</dbReference>
<evidence type="ECO:0000313" key="4">
    <source>
        <dbReference type="Proteomes" id="UP000517759"/>
    </source>
</evidence>
<gene>
    <name evidence="2" type="ORF">GCM10007884_10970</name>
    <name evidence="3" type="ORF">GGR33_001028</name>
</gene>
<dbReference type="GO" id="GO:0008168">
    <property type="term" value="F:methyltransferase activity"/>
    <property type="evidence" value="ECO:0007669"/>
    <property type="project" value="UniProtKB-KW"/>
</dbReference>
<dbReference type="Proteomes" id="UP001156881">
    <property type="component" value="Unassembled WGS sequence"/>
</dbReference>
<dbReference type="GO" id="GO:0016197">
    <property type="term" value="P:endosomal transport"/>
    <property type="evidence" value="ECO:0007669"/>
    <property type="project" value="TreeGrafter"/>
</dbReference>
<dbReference type="InterPro" id="IPR053202">
    <property type="entry name" value="EGF_Rcpt_Signaling_Reg"/>
</dbReference>
<name>A0A7W6ADZ0_9HYPH</name>
<sequence>MIVAKSLALLGVASVLSRVLENQSAQKLIFNALRLNRQEVKNIIIDEDVRFISYCLARRERSRSQILQDLWVCFELGEKNGGFFVEFGATNGVKNSNTWLLEKQFGWKGILAEPNPLWHSELAINRNAFIEKDCVSSTSGDSIEFILTNDTDPELSGIAKFSDADHFAEIRSQGQRVEINTISLDDLLDKYKAPSVVEYLSIDTEGSELEILSSYSFRHRFGVISVENNPKNEKLVDDILLSKGYIRVFRQFSQWDSWYVSSELRDKKQIEIISPEA</sequence>
<dbReference type="Pfam" id="PF05050">
    <property type="entry name" value="Methyltransf_21"/>
    <property type="match status" value="1"/>
</dbReference>
<evidence type="ECO:0000259" key="1">
    <source>
        <dbReference type="Pfam" id="PF05050"/>
    </source>
</evidence>
<organism evidence="3 4">
    <name type="scientific">Methylobacterium brachythecii</name>
    <dbReference type="NCBI Taxonomy" id="1176177"/>
    <lineage>
        <taxon>Bacteria</taxon>
        <taxon>Pseudomonadati</taxon>
        <taxon>Pseudomonadota</taxon>
        <taxon>Alphaproteobacteria</taxon>
        <taxon>Hyphomicrobiales</taxon>
        <taxon>Methylobacteriaceae</taxon>
        <taxon>Methylobacterium</taxon>
    </lineage>
</organism>
<accession>A0A7W6ADZ0</accession>
<reference evidence="5" key="2">
    <citation type="journal article" date="2019" name="Int. J. Syst. Evol. Microbiol.">
        <title>The Global Catalogue of Microorganisms (GCM) 10K type strain sequencing project: providing services to taxonomists for standard genome sequencing and annotation.</title>
        <authorList>
            <consortium name="The Broad Institute Genomics Platform"/>
            <consortium name="The Broad Institute Genome Sequencing Center for Infectious Disease"/>
            <person name="Wu L."/>
            <person name="Ma J."/>
        </authorList>
    </citation>
    <scope>NUCLEOTIDE SEQUENCE [LARGE SCALE GENOMIC DNA]</scope>
    <source>
        <strain evidence="5">NBRC 107710</strain>
    </source>
</reference>
<reference evidence="3 4" key="3">
    <citation type="submission" date="2020-08" db="EMBL/GenBank/DDBJ databases">
        <title>Genomic Encyclopedia of Type Strains, Phase IV (KMG-IV): sequencing the most valuable type-strain genomes for metagenomic binning, comparative biology and taxonomic classification.</title>
        <authorList>
            <person name="Goeker M."/>
        </authorList>
    </citation>
    <scope>NUCLEOTIDE SEQUENCE [LARGE SCALE GENOMIC DNA]</scope>
    <source>
        <strain evidence="3 4">DSM 24105</strain>
    </source>
</reference>
<dbReference type="Proteomes" id="UP000517759">
    <property type="component" value="Unassembled WGS sequence"/>
</dbReference>
<feature type="domain" description="Methyltransferase FkbM" evidence="1">
    <location>
        <begin position="88"/>
        <end position="245"/>
    </location>
</feature>
<reference evidence="2" key="4">
    <citation type="submission" date="2023-01" db="EMBL/GenBank/DDBJ databases">
        <title>Draft genome sequence of Methylobacterium brachythecii strain NBRC 107710.</title>
        <authorList>
            <person name="Sun Q."/>
            <person name="Mori K."/>
        </authorList>
    </citation>
    <scope>NUCLEOTIDE SEQUENCE</scope>
    <source>
        <strain evidence="2">NBRC 107710</strain>
    </source>
</reference>
<protein>
    <submittedName>
        <fullName evidence="3">FkbM family methyltransferase</fullName>
    </submittedName>
</protein>
<dbReference type="AlphaFoldDB" id="A0A7W6ADZ0"/>
<dbReference type="EMBL" id="BSPG01000003">
    <property type="protein sequence ID" value="GLS43112.1"/>
    <property type="molecule type" value="Genomic_DNA"/>
</dbReference>
<dbReference type="PANTHER" id="PTHR34009">
    <property type="entry name" value="PROTEIN STAR"/>
    <property type="match status" value="1"/>
</dbReference>
<dbReference type="InterPro" id="IPR006342">
    <property type="entry name" value="FkbM_mtfrase"/>
</dbReference>
<dbReference type="PANTHER" id="PTHR34009:SF2">
    <property type="entry name" value="PROTEIN STAR"/>
    <property type="match status" value="1"/>
</dbReference>
<dbReference type="GO" id="GO:0005737">
    <property type="term" value="C:cytoplasm"/>
    <property type="evidence" value="ECO:0007669"/>
    <property type="project" value="GOC"/>
</dbReference>